<dbReference type="PROSITE" id="PS00521">
    <property type="entry name" value="P5CR"/>
    <property type="match status" value="1"/>
</dbReference>
<evidence type="ECO:0000259" key="13">
    <source>
        <dbReference type="Pfam" id="PF03807"/>
    </source>
</evidence>
<dbReference type="SUPFAM" id="SSF48179">
    <property type="entry name" value="6-phosphogluconate dehydrogenase C-terminal domain-like"/>
    <property type="match status" value="1"/>
</dbReference>
<gene>
    <name evidence="9" type="primary">proC</name>
    <name evidence="15" type="ordered locus">Mahau_1397</name>
</gene>
<comment type="pathway">
    <text evidence="9 12">Amino-acid biosynthesis; L-proline biosynthesis; L-proline from L-glutamate 5-semialdehyde: step 1/1.</text>
</comment>
<dbReference type="InterPro" id="IPR053790">
    <property type="entry name" value="P5CR-like_CS"/>
</dbReference>
<dbReference type="EC" id="1.5.1.2" evidence="9 10"/>
<evidence type="ECO:0000256" key="6">
    <source>
        <dbReference type="ARBA" id="ARBA00022857"/>
    </source>
</evidence>
<keyword evidence="3 9" id="KW-0963">Cytoplasm</keyword>
<dbReference type="GO" id="GO:0004735">
    <property type="term" value="F:pyrroline-5-carboxylate reductase activity"/>
    <property type="evidence" value="ECO:0007669"/>
    <property type="project" value="UniProtKB-UniRule"/>
</dbReference>
<sequence length="266" mass="28190">MYKIGLIGAGNMATAIIKGILKAELVQPNDIIVSDIDDNKLVPLQGLGVDITKNNKALAESAHIIILAIKPGVYEPVLKQLRDVIALDTIVVSIAAGISIKYIKSFFDRDIKVVRVMPNTPALIGMGMSAIAVPSNIDESTAKKVETIFAALGKVDIIEEKLMDAVTAISGSGPAYAFMFIEALADAGVMEGLPRNKAYTLAAQTLLGSAAMVLETGEHPGKLKDMVSSPAGTTIDAIYALEQGGFRGIVMRAVKACAEKSRYMEK</sequence>
<dbReference type="STRING" id="697281.Mahau_1397"/>
<reference evidence="15 16" key="2">
    <citation type="journal article" date="2011" name="Stand. Genomic Sci.">
        <title>Complete genome sequence of Mahella australiensis type strain (50-1 BON).</title>
        <authorList>
            <person name="Sikorski J."/>
            <person name="Teshima H."/>
            <person name="Nolan M."/>
            <person name="Lucas S."/>
            <person name="Hammon N."/>
            <person name="Deshpande S."/>
            <person name="Cheng J.F."/>
            <person name="Pitluck S."/>
            <person name="Liolios K."/>
            <person name="Pagani I."/>
            <person name="Ivanova N."/>
            <person name="Huntemann M."/>
            <person name="Mavromatis K."/>
            <person name="Ovchinikova G."/>
            <person name="Pati A."/>
            <person name="Tapia R."/>
            <person name="Han C."/>
            <person name="Goodwin L."/>
            <person name="Chen A."/>
            <person name="Palaniappan K."/>
            <person name="Land M."/>
            <person name="Hauser L."/>
            <person name="Ngatchou-Djao O.D."/>
            <person name="Rohde M."/>
            <person name="Pukall R."/>
            <person name="Spring S."/>
            <person name="Abt B."/>
            <person name="Goker M."/>
            <person name="Detter J.C."/>
            <person name="Woyke T."/>
            <person name="Bristow J."/>
            <person name="Markowitz V."/>
            <person name="Hugenholtz P."/>
            <person name="Eisen J.A."/>
            <person name="Kyrpides N.C."/>
            <person name="Klenk H.P."/>
            <person name="Lapidus A."/>
        </authorList>
    </citation>
    <scope>NUCLEOTIDE SEQUENCE [LARGE SCALE GENOMIC DNA]</scope>
    <source>
        <strain evidence="16">DSM 15567 / CIP 107919 / 50-1 BON</strain>
    </source>
</reference>
<feature type="domain" description="Pyrroline-5-carboxylate reductase catalytic N-terminal" evidence="13">
    <location>
        <begin position="3"/>
        <end position="97"/>
    </location>
</feature>
<keyword evidence="4 9" id="KW-0028">Amino-acid biosynthesis</keyword>
<keyword evidence="5 9" id="KW-0641">Proline biosynthesis</keyword>
<dbReference type="GO" id="GO:0055129">
    <property type="term" value="P:L-proline biosynthetic process"/>
    <property type="evidence" value="ECO:0007669"/>
    <property type="project" value="UniProtKB-UniRule"/>
</dbReference>
<dbReference type="InterPro" id="IPR000304">
    <property type="entry name" value="Pyrroline-COOH_reductase"/>
</dbReference>
<dbReference type="NCBIfam" id="TIGR00112">
    <property type="entry name" value="proC"/>
    <property type="match status" value="1"/>
</dbReference>
<dbReference type="FunFam" id="3.40.50.720:FF:000190">
    <property type="entry name" value="Pyrroline-5-carboxylate reductase"/>
    <property type="match status" value="1"/>
</dbReference>
<accession>F3ZXD3</accession>
<feature type="binding site" evidence="11">
    <location>
        <begin position="68"/>
        <end position="71"/>
    </location>
    <ligand>
        <name>NADP(+)</name>
        <dbReference type="ChEBI" id="CHEBI:58349"/>
    </ligand>
</feature>
<feature type="domain" description="Pyrroline-5-carboxylate reductase dimerisation" evidence="14">
    <location>
        <begin position="160"/>
        <end position="263"/>
    </location>
</feature>
<comment type="function">
    <text evidence="8 9">Catalyzes the reduction of 1-pyrroline-5-carboxylate (PCA) to L-proline.</text>
</comment>
<dbReference type="FunFam" id="1.10.3730.10:FF:000001">
    <property type="entry name" value="Pyrroline-5-carboxylate reductase"/>
    <property type="match status" value="1"/>
</dbReference>
<comment type="similarity">
    <text evidence="2 9 12">Belongs to the pyrroline-5-carboxylate reductase family.</text>
</comment>
<name>F3ZXD3_MAHA5</name>
<dbReference type="Gene3D" id="3.40.50.720">
    <property type="entry name" value="NAD(P)-binding Rossmann-like Domain"/>
    <property type="match status" value="1"/>
</dbReference>
<dbReference type="HAMAP" id="MF_01925">
    <property type="entry name" value="P5C_reductase"/>
    <property type="match status" value="1"/>
</dbReference>
<evidence type="ECO:0000313" key="15">
    <source>
        <dbReference type="EMBL" id="AEE96590.1"/>
    </source>
</evidence>
<dbReference type="RefSeq" id="WP_013781019.1">
    <property type="nucleotide sequence ID" value="NC_015520.1"/>
</dbReference>
<evidence type="ECO:0000256" key="10">
    <source>
        <dbReference type="NCBIfam" id="TIGR00112"/>
    </source>
</evidence>
<dbReference type="UniPathway" id="UPA00098">
    <property type="reaction ID" value="UER00361"/>
</dbReference>
<dbReference type="KEGG" id="mas:Mahau_1397"/>
<feature type="binding site" evidence="11">
    <location>
        <position position="55"/>
    </location>
    <ligand>
        <name>NADPH</name>
        <dbReference type="ChEBI" id="CHEBI:57783"/>
    </ligand>
</feature>
<organism evidence="15 16">
    <name type="scientific">Mahella australiensis (strain DSM 15567 / CIP 107919 / 50-1 BON)</name>
    <dbReference type="NCBI Taxonomy" id="697281"/>
    <lineage>
        <taxon>Bacteria</taxon>
        <taxon>Bacillati</taxon>
        <taxon>Bacillota</taxon>
        <taxon>Clostridia</taxon>
        <taxon>Thermoanaerobacterales</taxon>
        <taxon>Thermoanaerobacterales Family IV. Incertae Sedis</taxon>
        <taxon>Mahella</taxon>
    </lineage>
</organism>
<comment type="catalytic activity">
    <reaction evidence="9">
        <text>L-proline + NAD(+) = (S)-1-pyrroline-5-carboxylate + NADH + 2 H(+)</text>
        <dbReference type="Rhea" id="RHEA:14105"/>
        <dbReference type="ChEBI" id="CHEBI:15378"/>
        <dbReference type="ChEBI" id="CHEBI:17388"/>
        <dbReference type="ChEBI" id="CHEBI:57540"/>
        <dbReference type="ChEBI" id="CHEBI:57945"/>
        <dbReference type="ChEBI" id="CHEBI:60039"/>
        <dbReference type="EC" id="1.5.1.2"/>
    </reaction>
</comment>
<comment type="subcellular location">
    <subcellularLocation>
        <location evidence="1 9">Cytoplasm</location>
    </subcellularLocation>
</comment>
<keyword evidence="6 9" id="KW-0521">NADP</keyword>
<dbReference type="PIRSF" id="PIRSF000193">
    <property type="entry name" value="Pyrrol-5-carb_rd"/>
    <property type="match status" value="1"/>
</dbReference>
<dbReference type="GO" id="GO:0005737">
    <property type="term" value="C:cytoplasm"/>
    <property type="evidence" value="ECO:0007669"/>
    <property type="project" value="UniProtKB-SubCell"/>
</dbReference>
<dbReference type="Gene3D" id="1.10.3730.10">
    <property type="entry name" value="ProC C-terminal domain-like"/>
    <property type="match status" value="1"/>
</dbReference>
<dbReference type="HOGENOM" id="CLU_042344_3_1_9"/>
<evidence type="ECO:0000313" key="16">
    <source>
        <dbReference type="Proteomes" id="UP000008457"/>
    </source>
</evidence>
<evidence type="ECO:0000256" key="4">
    <source>
        <dbReference type="ARBA" id="ARBA00022605"/>
    </source>
</evidence>
<protein>
    <recommendedName>
        <fullName evidence="9 10">Pyrroline-5-carboxylate reductase</fullName>
        <shortName evidence="9">P5C reductase</shortName>
        <shortName evidence="9">P5CR</shortName>
        <ecNumber evidence="9 10">1.5.1.2</ecNumber>
    </recommendedName>
    <alternativeName>
        <fullName evidence="9">PCA reductase</fullName>
    </alternativeName>
</protein>
<evidence type="ECO:0000256" key="9">
    <source>
        <dbReference type="HAMAP-Rule" id="MF_01925"/>
    </source>
</evidence>
<comment type="catalytic activity">
    <reaction evidence="9 12">
        <text>L-proline + NADP(+) = (S)-1-pyrroline-5-carboxylate + NADPH + 2 H(+)</text>
        <dbReference type="Rhea" id="RHEA:14109"/>
        <dbReference type="ChEBI" id="CHEBI:15378"/>
        <dbReference type="ChEBI" id="CHEBI:17388"/>
        <dbReference type="ChEBI" id="CHEBI:57783"/>
        <dbReference type="ChEBI" id="CHEBI:58349"/>
        <dbReference type="ChEBI" id="CHEBI:60039"/>
        <dbReference type="EC" id="1.5.1.2"/>
    </reaction>
</comment>
<feature type="binding site" evidence="11">
    <location>
        <begin position="7"/>
        <end position="12"/>
    </location>
    <ligand>
        <name>NADP(+)</name>
        <dbReference type="ChEBI" id="CHEBI:58349"/>
    </ligand>
</feature>
<evidence type="ECO:0000256" key="1">
    <source>
        <dbReference type="ARBA" id="ARBA00004496"/>
    </source>
</evidence>
<dbReference type="EMBL" id="CP002360">
    <property type="protein sequence ID" value="AEE96590.1"/>
    <property type="molecule type" value="Genomic_DNA"/>
</dbReference>
<dbReference type="PANTHER" id="PTHR11645:SF0">
    <property type="entry name" value="PYRROLINE-5-CARBOXYLATE REDUCTASE 3"/>
    <property type="match status" value="1"/>
</dbReference>
<dbReference type="eggNOG" id="COG0345">
    <property type="taxonomic scope" value="Bacteria"/>
</dbReference>
<dbReference type="SUPFAM" id="SSF51735">
    <property type="entry name" value="NAD(P)-binding Rossmann-fold domains"/>
    <property type="match status" value="1"/>
</dbReference>
<evidence type="ECO:0000256" key="5">
    <source>
        <dbReference type="ARBA" id="ARBA00022650"/>
    </source>
</evidence>
<evidence type="ECO:0000256" key="3">
    <source>
        <dbReference type="ARBA" id="ARBA00022490"/>
    </source>
</evidence>
<keyword evidence="16" id="KW-1185">Reference proteome</keyword>
<proteinExistence type="inferred from homology"/>
<dbReference type="InterPro" id="IPR029036">
    <property type="entry name" value="P5CR_dimer"/>
</dbReference>
<evidence type="ECO:0000259" key="14">
    <source>
        <dbReference type="Pfam" id="PF14748"/>
    </source>
</evidence>
<keyword evidence="7 9" id="KW-0560">Oxidoreductase</keyword>
<dbReference type="InterPro" id="IPR036291">
    <property type="entry name" value="NAD(P)-bd_dom_sf"/>
</dbReference>
<dbReference type="InterPro" id="IPR008927">
    <property type="entry name" value="6-PGluconate_DH-like_C_sf"/>
</dbReference>
<evidence type="ECO:0000256" key="11">
    <source>
        <dbReference type="PIRSR" id="PIRSR000193-1"/>
    </source>
</evidence>
<dbReference type="Pfam" id="PF03807">
    <property type="entry name" value="F420_oxidored"/>
    <property type="match status" value="1"/>
</dbReference>
<dbReference type="Proteomes" id="UP000008457">
    <property type="component" value="Chromosome"/>
</dbReference>
<reference evidence="16" key="1">
    <citation type="submission" date="2010-11" db="EMBL/GenBank/DDBJ databases">
        <title>The complete genome of Mahella australiensis DSM 15567.</title>
        <authorList>
            <consortium name="US DOE Joint Genome Institute (JGI-PGF)"/>
            <person name="Lucas S."/>
            <person name="Copeland A."/>
            <person name="Lapidus A."/>
            <person name="Bruce D."/>
            <person name="Goodwin L."/>
            <person name="Pitluck S."/>
            <person name="Kyrpides N."/>
            <person name="Mavromatis K."/>
            <person name="Pagani I."/>
            <person name="Ivanova N."/>
            <person name="Teshima H."/>
            <person name="Brettin T."/>
            <person name="Detter J.C."/>
            <person name="Han C."/>
            <person name="Tapia R."/>
            <person name="Land M."/>
            <person name="Hauser L."/>
            <person name="Markowitz V."/>
            <person name="Cheng J.-F."/>
            <person name="Hugenholtz P."/>
            <person name="Woyke T."/>
            <person name="Wu D."/>
            <person name="Spring S."/>
            <person name="Pukall R."/>
            <person name="Steenblock K."/>
            <person name="Schneider S."/>
            <person name="Klenk H.-P."/>
            <person name="Eisen J.A."/>
        </authorList>
    </citation>
    <scope>NUCLEOTIDE SEQUENCE [LARGE SCALE GENOMIC DNA]</scope>
    <source>
        <strain evidence="16">DSM 15567 / CIP 107919 / 50-1 BON</strain>
    </source>
</reference>
<dbReference type="AlphaFoldDB" id="F3ZXD3"/>
<evidence type="ECO:0000256" key="2">
    <source>
        <dbReference type="ARBA" id="ARBA00005525"/>
    </source>
</evidence>
<dbReference type="PANTHER" id="PTHR11645">
    <property type="entry name" value="PYRROLINE-5-CARBOXYLATE REDUCTASE"/>
    <property type="match status" value="1"/>
</dbReference>
<evidence type="ECO:0000256" key="7">
    <source>
        <dbReference type="ARBA" id="ARBA00023002"/>
    </source>
</evidence>
<dbReference type="Pfam" id="PF14748">
    <property type="entry name" value="P5CR_dimer"/>
    <property type="match status" value="1"/>
</dbReference>
<evidence type="ECO:0000256" key="12">
    <source>
        <dbReference type="RuleBase" id="RU003903"/>
    </source>
</evidence>
<evidence type="ECO:0000256" key="8">
    <source>
        <dbReference type="ARBA" id="ARBA00058118"/>
    </source>
</evidence>
<dbReference type="InterPro" id="IPR028939">
    <property type="entry name" value="P5C_Rdtase_cat_N"/>
</dbReference>